<dbReference type="InterPro" id="IPR018319">
    <property type="entry name" value="SelA-like"/>
</dbReference>
<evidence type="ECO:0000256" key="2">
    <source>
        <dbReference type="ARBA" id="ARBA00022490"/>
    </source>
</evidence>
<dbReference type="PANTHER" id="PTHR32328">
    <property type="entry name" value="L-SERYL-TRNA(SEC) SELENIUM TRANSFERASE"/>
    <property type="match status" value="1"/>
</dbReference>
<dbReference type="NCBIfam" id="TIGR00474">
    <property type="entry name" value="selA"/>
    <property type="match status" value="1"/>
</dbReference>
<comment type="function">
    <text evidence="8">Converts seryl-tRNA(Sec) to selenocysteinyl-tRNA(Sec) required for selenoprotein biosynthesis.</text>
</comment>
<comment type="similarity">
    <text evidence="7 8">Belongs to the SelA family.</text>
</comment>
<evidence type="ECO:0000256" key="5">
    <source>
        <dbReference type="ARBA" id="ARBA00022917"/>
    </source>
</evidence>
<dbReference type="EC" id="2.9.1.1" evidence="8"/>
<dbReference type="GO" id="GO:0004125">
    <property type="term" value="F:L-seryl-tRNA(Sec) selenium transferase activity"/>
    <property type="evidence" value="ECO:0007669"/>
    <property type="project" value="UniProtKB-EC"/>
</dbReference>
<evidence type="ECO:0000256" key="7">
    <source>
        <dbReference type="ARBA" id="ARBA00044507"/>
    </source>
</evidence>
<keyword evidence="3 8" id="KW-0808">Transferase</keyword>
<dbReference type="InterPro" id="IPR004534">
    <property type="entry name" value="SelA_trans"/>
</dbReference>
<gene>
    <name evidence="8" type="primary">selA</name>
    <name evidence="9" type="ORF">AVCANL283_01815</name>
</gene>
<keyword evidence="5 8" id="KW-0648">Protein biosynthesis</keyword>
<comment type="cofactor">
    <cofactor evidence="1 8">
        <name>pyridoxal 5'-phosphate</name>
        <dbReference type="ChEBI" id="CHEBI:597326"/>
    </cofactor>
</comment>
<dbReference type="HAMAP" id="MF_00423">
    <property type="entry name" value="SelA"/>
    <property type="match status" value="1"/>
</dbReference>
<keyword evidence="10" id="KW-1185">Reference proteome</keyword>
<dbReference type="Proteomes" id="UP000786183">
    <property type="component" value="Unassembled WGS sequence"/>
</dbReference>
<evidence type="ECO:0000256" key="6">
    <source>
        <dbReference type="ARBA" id="ARBA00023266"/>
    </source>
</evidence>
<protein>
    <recommendedName>
        <fullName evidence="8">L-seryl-tRNA(Sec) selenium transferase</fullName>
        <ecNumber evidence="8">2.9.1.1</ecNumber>
    </recommendedName>
    <alternativeName>
        <fullName evidence="8">Selenocysteine synthase</fullName>
        <shortName evidence="8">Sec synthase</shortName>
    </alternativeName>
    <alternativeName>
        <fullName evidence="8">Selenocysteinyl-tRNA(Sec) synthase</fullName>
    </alternativeName>
</protein>
<sequence length="428" mass="48184">MLPQVSKLINHFPKEPAFLVSALAKQLLNELRTEKNIADEQTIKQLLAKKINEYKNKQFHTLINATGVVLHTNLGRALSSKKDALKLAKLLSENINLEFNVNDNSRGKRDELIIFYLKTLFNAQDALVVNNNAAAVFLILNTLAKDKAVLTSCGELVEIGGGFRISEVMKQSGANLITVGTTNKTKLKDYEERLNEASMILKTHKSNFFMQGFCEEVDVLSLNKLAKDNEKIFYYDLGSGYVDKIHPILQDEMSVKNLIKNEVSLLSFSADKLFASTQAGIILGEKKLIEQLRNSHLLRMFRLSKASLILLELSLKSYLEKDYKNLVSLQLILDDKNEVLTKAKELLSLINIGEIIELKSLVGAGSTPNKLLPSYGIKIPCSKDKYYKLLELKVVSNWQKDCVILDLRSVLKEQIKKIARIINIVFKG</sequence>
<dbReference type="PANTHER" id="PTHR32328:SF0">
    <property type="entry name" value="L-SERYL-TRNA(SEC) SELENIUM TRANSFERASE"/>
    <property type="match status" value="1"/>
</dbReference>
<evidence type="ECO:0000313" key="9">
    <source>
        <dbReference type="EMBL" id="MBZ7986855.1"/>
    </source>
</evidence>
<keyword evidence="4 8" id="KW-0663">Pyridoxal phosphate</keyword>
<keyword evidence="6 8" id="KW-0711">Selenium</keyword>
<proteinExistence type="inferred from homology"/>
<evidence type="ECO:0000313" key="10">
    <source>
        <dbReference type="Proteomes" id="UP000786183"/>
    </source>
</evidence>
<comment type="subcellular location">
    <subcellularLocation>
        <location evidence="8">Cytoplasm</location>
    </subcellularLocation>
</comment>
<dbReference type="InterPro" id="IPR015424">
    <property type="entry name" value="PyrdxlP-dep_Trfase"/>
</dbReference>
<dbReference type="RefSeq" id="WP_172230810.1">
    <property type="nucleotide sequence ID" value="NZ_CP035946.1"/>
</dbReference>
<evidence type="ECO:0000256" key="4">
    <source>
        <dbReference type="ARBA" id="ARBA00022898"/>
    </source>
</evidence>
<dbReference type="InterPro" id="IPR015421">
    <property type="entry name" value="PyrdxlP-dep_Trfase_major"/>
</dbReference>
<accession>A0ABS7WS98</accession>
<dbReference type="Gene3D" id="3.90.1150.180">
    <property type="match status" value="1"/>
</dbReference>
<comment type="catalytic activity">
    <reaction evidence="8">
        <text>L-seryl-tRNA(Sec) + selenophosphate + H(+) = L-selenocysteinyl-tRNA(Sec) + phosphate</text>
        <dbReference type="Rhea" id="RHEA:22728"/>
        <dbReference type="Rhea" id="RHEA-COMP:9742"/>
        <dbReference type="Rhea" id="RHEA-COMP:9743"/>
        <dbReference type="ChEBI" id="CHEBI:15378"/>
        <dbReference type="ChEBI" id="CHEBI:16144"/>
        <dbReference type="ChEBI" id="CHEBI:43474"/>
        <dbReference type="ChEBI" id="CHEBI:78533"/>
        <dbReference type="ChEBI" id="CHEBI:78573"/>
        <dbReference type="EC" id="2.9.1.1"/>
    </reaction>
</comment>
<dbReference type="Gene3D" id="3.40.640.10">
    <property type="entry name" value="Type I PLP-dependent aspartate aminotransferase-like (Major domain)"/>
    <property type="match status" value="1"/>
</dbReference>
<evidence type="ECO:0000256" key="8">
    <source>
        <dbReference type="HAMAP-Rule" id="MF_00423"/>
    </source>
</evidence>
<dbReference type="SUPFAM" id="SSF53383">
    <property type="entry name" value="PLP-dependent transferases"/>
    <property type="match status" value="1"/>
</dbReference>
<feature type="modified residue" description="N6-(pyridoxal phosphate)lysine" evidence="8">
    <location>
        <position position="272"/>
    </location>
</feature>
<evidence type="ECO:0000256" key="1">
    <source>
        <dbReference type="ARBA" id="ARBA00001933"/>
    </source>
</evidence>
<keyword evidence="2 8" id="KW-0963">Cytoplasm</keyword>
<dbReference type="EMBL" id="JACGBB010000003">
    <property type="protein sequence ID" value="MBZ7986855.1"/>
    <property type="molecule type" value="Genomic_DNA"/>
</dbReference>
<dbReference type="Pfam" id="PF03841">
    <property type="entry name" value="SelA"/>
    <property type="match status" value="1"/>
</dbReference>
<comment type="caution">
    <text evidence="9">The sequence shown here is derived from an EMBL/GenBank/DDBJ whole genome shotgun (WGS) entry which is preliminary data.</text>
</comment>
<name>A0ABS7WS98_9BACT</name>
<comment type="pathway">
    <text evidence="8">Aminoacyl-tRNA biosynthesis; selenocysteinyl-tRNA(Sec) biosynthesis; selenocysteinyl-tRNA(Sec) from L-seryl-tRNA(Sec) (bacterial route): step 1/1.</text>
</comment>
<organism evidence="9 10">
    <name type="scientific">Campylobacter canadensis</name>
    <dbReference type="NCBI Taxonomy" id="449520"/>
    <lineage>
        <taxon>Bacteria</taxon>
        <taxon>Pseudomonadati</taxon>
        <taxon>Campylobacterota</taxon>
        <taxon>Epsilonproteobacteria</taxon>
        <taxon>Campylobacterales</taxon>
        <taxon>Campylobacteraceae</taxon>
        <taxon>Campylobacter</taxon>
    </lineage>
</organism>
<reference evidence="9 10" key="1">
    <citation type="submission" date="2020-07" db="EMBL/GenBank/DDBJ databases">
        <title>Transfer of Campylobacter canadensis to the novel genus Avispirillum gen. nov., that also includes two novel species recovered from migratory waterfowl: Avispirillum anseris sp. nov. and Avispirillum brantae sp. nov.</title>
        <authorList>
            <person name="Miller W.G."/>
            <person name="Chapman M.H."/>
            <person name="Yee E."/>
            <person name="Inglis G.D."/>
        </authorList>
    </citation>
    <scope>NUCLEOTIDE SEQUENCE [LARGE SCALE GENOMIC DNA]</scope>
    <source>
        <strain evidence="9 10">L283</strain>
    </source>
</reference>
<evidence type="ECO:0000256" key="3">
    <source>
        <dbReference type="ARBA" id="ARBA00022679"/>
    </source>
</evidence>